<dbReference type="HAMAP" id="MF_00276">
    <property type="entry name" value="KdpC"/>
    <property type="match status" value="1"/>
</dbReference>
<keyword evidence="4 11" id="KW-0812">Transmembrane</keyword>
<organism evidence="12 13">
    <name type="scientific">Pokkaliibacter plantistimulans</name>
    <dbReference type="NCBI Taxonomy" id="1635171"/>
    <lineage>
        <taxon>Bacteria</taxon>
        <taxon>Pseudomonadati</taxon>
        <taxon>Pseudomonadota</taxon>
        <taxon>Gammaproteobacteria</taxon>
        <taxon>Oceanospirillales</taxon>
        <taxon>Balneatrichaceae</taxon>
        <taxon>Pokkaliibacter</taxon>
    </lineage>
</organism>
<keyword evidence="13" id="KW-1185">Reference proteome</keyword>
<comment type="subcellular location">
    <subcellularLocation>
        <location evidence="11">Cell membrane</location>
        <topology evidence="11">Single-pass membrane protein</topology>
    </subcellularLocation>
</comment>
<evidence type="ECO:0000256" key="5">
    <source>
        <dbReference type="ARBA" id="ARBA00022741"/>
    </source>
</evidence>
<comment type="subunit">
    <text evidence="11">The system is composed of three essential subunits: KdpA, KdpB and KdpC.</text>
</comment>
<dbReference type="EMBL" id="LAPT01000056">
    <property type="protein sequence ID" value="PXF30963.1"/>
    <property type="molecule type" value="Genomic_DNA"/>
</dbReference>
<keyword evidence="1 11" id="KW-0813">Transport</keyword>
<comment type="function">
    <text evidence="11">Part of the high-affinity ATP-driven potassium transport (or Kdp) system, which catalyzes the hydrolysis of ATP coupled with the electrogenic transport of potassium into the cytoplasm. This subunit acts as a catalytic chaperone that increases the ATP-binding affinity of the ATP-hydrolyzing subunit KdpB by the formation of a transient KdpB/KdpC/ATP ternary complex.</text>
</comment>
<evidence type="ECO:0000256" key="3">
    <source>
        <dbReference type="ARBA" id="ARBA00022538"/>
    </source>
</evidence>
<keyword evidence="5 11" id="KW-0547">Nucleotide-binding</keyword>
<dbReference type="Pfam" id="PF02669">
    <property type="entry name" value="KdpC"/>
    <property type="match status" value="1"/>
</dbReference>
<protein>
    <recommendedName>
        <fullName evidence="11">Potassium-transporting ATPase KdpC subunit</fullName>
    </recommendedName>
    <alternativeName>
        <fullName evidence="11">ATP phosphohydrolase [potassium-transporting] C chain</fullName>
    </alternativeName>
    <alternativeName>
        <fullName evidence="11">Potassium-binding and translocating subunit C</fullName>
    </alternativeName>
    <alternativeName>
        <fullName evidence="11">Potassium-translocating ATPase C chain</fullName>
    </alternativeName>
</protein>
<sequence length="192" mass="21026">MEHGSRWHSAIKTAFALWLLATVVCGLAYPLLMTGIGQLLFPWQSNGSLLFDSQHRLRGSALLGQQFSAAGYFHGRPSASDYKNGAASNLAQSNPALVAEIRQRYAYWHQQRPDQPVPSQLVYASASGLDPEIDLSTALYQAPLVATARQVPVADVEALVQQLAQRTGREEPIVNVLQLNMALDTDELLSVR</sequence>
<keyword evidence="3 11" id="KW-0633">Potassium transport</keyword>
<comment type="caution">
    <text evidence="12">The sequence shown here is derived from an EMBL/GenBank/DDBJ whole genome shotgun (WGS) entry which is preliminary data.</text>
</comment>
<evidence type="ECO:0000256" key="7">
    <source>
        <dbReference type="ARBA" id="ARBA00022958"/>
    </source>
</evidence>
<evidence type="ECO:0000256" key="10">
    <source>
        <dbReference type="ARBA" id="ARBA00023136"/>
    </source>
</evidence>
<evidence type="ECO:0000256" key="8">
    <source>
        <dbReference type="ARBA" id="ARBA00022989"/>
    </source>
</evidence>
<dbReference type="NCBIfam" id="TIGR00681">
    <property type="entry name" value="kdpC"/>
    <property type="match status" value="1"/>
</dbReference>
<evidence type="ECO:0000256" key="4">
    <source>
        <dbReference type="ARBA" id="ARBA00022692"/>
    </source>
</evidence>
<keyword evidence="10 11" id="KW-0472">Membrane</keyword>
<proteinExistence type="inferred from homology"/>
<accession>A0ABX5LZV8</accession>
<name>A0ABX5LZV8_9GAMM</name>
<evidence type="ECO:0000256" key="6">
    <source>
        <dbReference type="ARBA" id="ARBA00022840"/>
    </source>
</evidence>
<evidence type="ECO:0000256" key="9">
    <source>
        <dbReference type="ARBA" id="ARBA00023065"/>
    </source>
</evidence>
<keyword evidence="2 11" id="KW-1003">Cell membrane</keyword>
<evidence type="ECO:0000256" key="1">
    <source>
        <dbReference type="ARBA" id="ARBA00022448"/>
    </source>
</evidence>
<dbReference type="Proteomes" id="UP000248090">
    <property type="component" value="Unassembled WGS sequence"/>
</dbReference>
<keyword evidence="6 11" id="KW-0067">ATP-binding</keyword>
<dbReference type="PANTHER" id="PTHR30042:SF2">
    <property type="entry name" value="POTASSIUM-TRANSPORTING ATPASE KDPC SUBUNIT"/>
    <property type="match status" value="1"/>
</dbReference>
<gene>
    <name evidence="11" type="primary">kdpC</name>
    <name evidence="12" type="ORF">WH50_12590</name>
</gene>
<reference evidence="12 13" key="1">
    <citation type="submission" date="2015-03" db="EMBL/GenBank/DDBJ databases">
        <authorList>
            <person name="Krishnan R."/>
            <person name="Midha S."/>
            <person name="Patil P.B."/>
            <person name="Rameshkumar N."/>
        </authorList>
    </citation>
    <scope>NUCLEOTIDE SEQUENCE [LARGE SCALE GENOMIC DNA]</scope>
    <source>
        <strain evidence="12 13">L1E11</strain>
    </source>
</reference>
<dbReference type="PANTHER" id="PTHR30042">
    <property type="entry name" value="POTASSIUM-TRANSPORTING ATPASE C CHAIN"/>
    <property type="match status" value="1"/>
</dbReference>
<evidence type="ECO:0000256" key="11">
    <source>
        <dbReference type="HAMAP-Rule" id="MF_00276"/>
    </source>
</evidence>
<keyword evidence="9 11" id="KW-0406">Ion transport</keyword>
<dbReference type="InterPro" id="IPR003820">
    <property type="entry name" value="KdpC"/>
</dbReference>
<keyword evidence="7 11" id="KW-0630">Potassium</keyword>
<comment type="similarity">
    <text evidence="11">Belongs to the KdpC family.</text>
</comment>
<keyword evidence="8 11" id="KW-1133">Transmembrane helix</keyword>
<evidence type="ECO:0000256" key="2">
    <source>
        <dbReference type="ARBA" id="ARBA00022475"/>
    </source>
</evidence>
<dbReference type="PIRSF" id="PIRSF001296">
    <property type="entry name" value="K_ATPase_KdpC"/>
    <property type="match status" value="1"/>
</dbReference>
<evidence type="ECO:0000313" key="13">
    <source>
        <dbReference type="Proteomes" id="UP000248090"/>
    </source>
</evidence>
<dbReference type="NCBIfam" id="NF001454">
    <property type="entry name" value="PRK00315.1"/>
    <property type="match status" value="1"/>
</dbReference>
<evidence type="ECO:0000313" key="12">
    <source>
        <dbReference type="EMBL" id="PXF30963.1"/>
    </source>
</evidence>